<dbReference type="InterPro" id="IPR011460">
    <property type="entry name" value="Lcl_C"/>
</dbReference>
<keyword evidence="1" id="KW-0808">Transferase</keyword>
<reference evidence="8" key="1">
    <citation type="submission" date="2016-11" db="EMBL/GenBank/DDBJ databases">
        <authorList>
            <person name="Varghese N."/>
            <person name="Submissions S."/>
        </authorList>
    </citation>
    <scope>NUCLEOTIDE SEQUENCE [LARGE SCALE GENOMIC DNA]</scope>
    <source>
        <strain evidence="8">DSM 9756</strain>
    </source>
</reference>
<dbReference type="Gene3D" id="1.10.510.10">
    <property type="entry name" value="Transferase(Phosphotransferase) domain 1"/>
    <property type="match status" value="1"/>
</dbReference>
<evidence type="ECO:0000256" key="5">
    <source>
        <dbReference type="PROSITE-ProRule" id="PRU10141"/>
    </source>
</evidence>
<evidence type="ECO:0000313" key="8">
    <source>
        <dbReference type="Proteomes" id="UP000184076"/>
    </source>
</evidence>
<protein>
    <submittedName>
        <fullName evidence="7">Serine/threonine protein kinase</fullName>
    </submittedName>
</protein>
<feature type="binding site" evidence="5">
    <location>
        <position position="36"/>
    </location>
    <ligand>
        <name>ATP</name>
        <dbReference type="ChEBI" id="CHEBI:30616"/>
    </ligand>
</feature>
<keyword evidence="7" id="KW-0723">Serine/threonine-protein kinase</keyword>
<keyword evidence="8" id="KW-1185">Reference proteome</keyword>
<evidence type="ECO:0000313" key="7">
    <source>
        <dbReference type="EMBL" id="SHF03299.1"/>
    </source>
</evidence>
<evidence type="ECO:0000256" key="1">
    <source>
        <dbReference type="ARBA" id="ARBA00022679"/>
    </source>
</evidence>
<dbReference type="Pfam" id="PF07603">
    <property type="entry name" value="Lcl_C"/>
    <property type="match status" value="1"/>
</dbReference>
<dbReference type="InterPro" id="IPR008271">
    <property type="entry name" value="Ser/Thr_kinase_AS"/>
</dbReference>
<dbReference type="CDD" id="cd14014">
    <property type="entry name" value="STKc_PknB_like"/>
    <property type="match status" value="1"/>
</dbReference>
<dbReference type="Gene3D" id="3.30.200.20">
    <property type="entry name" value="Phosphorylase Kinase, domain 1"/>
    <property type="match status" value="1"/>
</dbReference>
<dbReference type="STRING" id="1121391.SAMN02745206_01219"/>
<dbReference type="SMART" id="SM00220">
    <property type="entry name" value="S_TKc"/>
    <property type="match status" value="1"/>
</dbReference>
<dbReference type="Pfam" id="PF00069">
    <property type="entry name" value="Pkinase"/>
    <property type="match status" value="1"/>
</dbReference>
<proteinExistence type="predicted"/>
<dbReference type="AlphaFoldDB" id="A0A1M4YC91"/>
<gene>
    <name evidence="7" type="ORF">SAMN02745206_01219</name>
</gene>
<dbReference type="PANTHER" id="PTHR43289">
    <property type="entry name" value="MITOGEN-ACTIVATED PROTEIN KINASE KINASE KINASE 20-RELATED"/>
    <property type="match status" value="1"/>
</dbReference>
<dbReference type="InterPro" id="IPR017441">
    <property type="entry name" value="Protein_kinase_ATP_BS"/>
</dbReference>
<organism evidence="7 8">
    <name type="scientific">Desulfacinum infernum DSM 9756</name>
    <dbReference type="NCBI Taxonomy" id="1121391"/>
    <lineage>
        <taxon>Bacteria</taxon>
        <taxon>Pseudomonadati</taxon>
        <taxon>Thermodesulfobacteriota</taxon>
        <taxon>Syntrophobacteria</taxon>
        <taxon>Syntrophobacterales</taxon>
        <taxon>Syntrophobacteraceae</taxon>
        <taxon>Desulfacinum</taxon>
    </lineage>
</organism>
<evidence type="ECO:0000256" key="4">
    <source>
        <dbReference type="ARBA" id="ARBA00022840"/>
    </source>
</evidence>
<dbReference type="OrthoDB" id="9779541at2"/>
<dbReference type="PROSITE" id="PS00107">
    <property type="entry name" value="PROTEIN_KINASE_ATP"/>
    <property type="match status" value="1"/>
</dbReference>
<accession>A0A1M4YC91</accession>
<dbReference type="GO" id="GO:0004674">
    <property type="term" value="F:protein serine/threonine kinase activity"/>
    <property type="evidence" value="ECO:0007669"/>
    <property type="project" value="UniProtKB-KW"/>
</dbReference>
<keyword evidence="4 5" id="KW-0067">ATP-binding</keyword>
<evidence type="ECO:0000259" key="6">
    <source>
        <dbReference type="PROSITE" id="PS50011"/>
    </source>
</evidence>
<sequence>MRRIDGYTVLGGLGRGGMSRIFRVREEPSGRIRALKILEPHPLLLKTTGEEAVRRLFAQEAEVMKSVRHPHVATVVDSGEHQGRPYLVMEYFCHSLADRIGETPILEEPTRPLPAGECFRVVRQILSGLGALHRAGIIHRDIKPANILLTDRGDAKIIDFGLSKIPGRPVSLRPQVIVGTPYYAAPEQERDAEAADQASDLYAVGVLLHRILTGKVPEDLSFHQLPLPFDTTPWQAFFRKACHPDPSRRHPDADAMLRDLEALQSGFLRELDAVCRLWHEAAPRALGTAGLRKIPVKVRFREARRFFRLDPLWRPEREPADDLMVDGETVWDRATGLVWQRAGSAEPLPWDAHKDYIAHLNDSARAGRTDWRLPTVDELCSLLKRPRYPDTYCLEPVFDRRCRFLWSADRCSFRSAWYVDTDLGYVWRQDFSCLFHVRAVAGGNGKRPKPNDSFVGLSYHRGMSGRG</sequence>
<dbReference type="InterPro" id="IPR000719">
    <property type="entry name" value="Prot_kinase_dom"/>
</dbReference>
<feature type="domain" description="Protein kinase" evidence="6">
    <location>
        <begin position="7"/>
        <end position="268"/>
    </location>
</feature>
<name>A0A1M4YC91_9BACT</name>
<dbReference type="PROSITE" id="PS50011">
    <property type="entry name" value="PROTEIN_KINASE_DOM"/>
    <property type="match status" value="1"/>
</dbReference>
<evidence type="ECO:0000256" key="3">
    <source>
        <dbReference type="ARBA" id="ARBA00022777"/>
    </source>
</evidence>
<evidence type="ECO:0000256" key="2">
    <source>
        <dbReference type="ARBA" id="ARBA00022741"/>
    </source>
</evidence>
<dbReference type="PROSITE" id="PS00108">
    <property type="entry name" value="PROTEIN_KINASE_ST"/>
    <property type="match status" value="1"/>
</dbReference>
<dbReference type="PANTHER" id="PTHR43289:SF6">
    <property type="entry name" value="SERINE_THREONINE-PROTEIN KINASE NEKL-3"/>
    <property type="match status" value="1"/>
</dbReference>
<keyword evidence="2 5" id="KW-0547">Nucleotide-binding</keyword>
<dbReference type="GO" id="GO:0005524">
    <property type="term" value="F:ATP binding"/>
    <property type="evidence" value="ECO:0007669"/>
    <property type="project" value="UniProtKB-UniRule"/>
</dbReference>
<dbReference type="InterPro" id="IPR011009">
    <property type="entry name" value="Kinase-like_dom_sf"/>
</dbReference>
<dbReference type="Proteomes" id="UP000184076">
    <property type="component" value="Unassembled WGS sequence"/>
</dbReference>
<dbReference type="SUPFAM" id="SSF56112">
    <property type="entry name" value="Protein kinase-like (PK-like)"/>
    <property type="match status" value="1"/>
</dbReference>
<keyword evidence="3 7" id="KW-0418">Kinase</keyword>
<dbReference type="EMBL" id="FQVB01000010">
    <property type="protein sequence ID" value="SHF03299.1"/>
    <property type="molecule type" value="Genomic_DNA"/>
</dbReference>
<dbReference type="RefSeq" id="WP_073037950.1">
    <property type="nucleotide sequence ID" value="NZ_FQVB01000010.1"/>
</dbReference>